<proteinExistence type="predicted"/>
<dbReference type="AlphaFoldDB" id="A0A485KVB1"/>
<keyword evidence="1" id="KW-1133">Transmembrane helix</keyword>
<name>A0A485KVB1_9STRA</name>
<keyword evidence="1" id="KW-0812">Transmembrane</keyword>
<keyword evidence="1" id="KW-0472">Membrane</keyword>
<reference evidence="2" key="2">
    <citation type="submission" date="2019-06" db="EMBL/GenBank/DDBJ databases">
        <title>Genomics analysis of Aphanomyces spp. identifies a new class of oomycete effector associated with host adaptation.</title>
        <authorList>
            <person name="Gaulin E."/>
        </authorList>
    </citation>
    <scope>NUCLEOTIDE SEQUENCE</scope>
    <source>
        <strain evidence="2">CBS 578.67</strain>
    </source>
</reference>
<dbReference type="EMBL" id="VJMH01005353">
    <property type="protein sequence ID" value="KAF0696943.1"/>
    <property type="molecule type" value="Genomic_DNA"/>
</dbReference>
<evidence type="ECO:0000313" key="3">
    <source>
        <dbReference type="EMBL" id="VFT89180.1"/>
    </source>
</evidence>
<dbReference type="EMBL" id="CAADRA010005374">
    <property type="protein sequence ID" value="VFT89180.1"/>
    <property type="molecule type" value="Genomic_DNA"/>
</dbReference>
<evidence type="ECO:0000313" key="2">
    <source>
        <dbReference type="EMBL" id="KAF0696943.1"/>
    </source>
</evidence>
<evidence type="ECO:0000256" key="1">
    <source>
        <dbReference type="SAM" id="Phobius"/>
    </source>
</evidence>
<protein>
    <submittedName>
        <fullName evidence="3">Aste57867_12328 protein</fullName>
    </submittedName>
</protein>
<sequence length="236" mass="24779">MEASTTCSSLLAAAVLGFQSNNSTRCPGVSALANGTFHSRLMASNDCINPACASVFLALESLPASVNCSVWDEDTARSWPLHHVNQSLCLDPKAVSFQSSISSAIGVAKSFPVGVIVVIVLVLVAGGLIYMWHKNSSKKPETASQPGVGLPTTHNAHHAPVYCDPPPHHYCAPPPPQWATTEAASGPFGLSQEQMDQLQEVATGIYHAYVNDNGEFFGDGQGDGGAYYESDGGGFV</sequence>
<dbReference type="Proteomes" id="UP000332933">
    <property type="component" value="Unassembled WGS sequence"/>
</dbReference>
<evidence type="ECO:0000313" key="4">
    <source>
        <dbReference type="Proteomes" id="UP000332933"/>
    </source>
</evidence>
<organism evidence="3 4">
    <name type="scientific">Aphanomyces stellatus</name>
    <dbReference type="NCBI Taxonomy" id="120398"/>
    <lineage>
        <taxon>Eukaryota</taxon>
        <taxon>Sar</taxon>
        <taxon>Stramenopiles</taxon>
        <taxon>Oomycota</taxon>
        <taxon>Saprolegniomycetes</taxon>
        <taxon>Saprolegniales</taxon>
        <taxon>Verrucalvaceae</taxon>
        <taxon>Aphanomyces</taxon>
    </lineage>
</organism>
<reference evidence="3 4" key="1">
    <citation type="submission" date="2019-03" db="EMBL/GenBank/DDBJ databases">
        <authorList>
            <person name="Gaulin E."/>
            <person name="Dumas B."/>
        </authorList>
    </citation>
    <scope>NUCLEOTIDE SEQUENCE [LARGE SCALE GENOMIC DNA]</scope>
    <source>
        <strain evidence="3">CBS 568.67</strain>
    </source>
</reference>
<feature type="transmembrane region" description="Helical" evidence="1">
    <location>
        <begin position="111"/>
        <end position="132"/>
    </location>
</feature>
<gene>
    <name evidence="3" type="primary">Aste57867_12328</name>
    <name evidence="2" type="ORF">As57867_012282</name>
    <name evidence="3" type="ORF">ASTE57867_12328</name>
</gene>
<keyword evidence="4" id="KW-1185">Reference proteome</keyword>
<accession>A0A485KVB1</accession>